<dbReference type="GO" id="GO:0016020">
    <property type="term" value="C:membrane"/>
    <property type="evidence" value="ECO:0007669"/>
    <property type="project" value="UniProtKB-SubCell"/>
</dbReference>
<evidence type="ECO:0000313" key="4">
    <source>
        <dbReference type="Proteomes" id="UP000784294"/>
    </source>
</evidence>
<proteinExistence type="predicted"/>
<dbReference type="CDD" id="cd00110">
    <property type="entry name" value="LamG"/>
    <property type="match status" value="1"/>
</dbReference>
<dbReference type="PANTHER" id="PTHR15036:SF85">
    <property type="entry name" value="SP2353, ISOFORM A"/>
    <property type="match status" value="1"/>
</dbReference>
<dbReference type="SMART" id="SM00282">
    <property type="entry name" value="LamG"/>
    <property type="match status" value="1"/>
</dbReference>
<dbReference type="InterPro" id="IPR013320">
    <property type="entry name" value="ConA-like_dom_sf"/>
</dbReference>
<protein>
    <recommendedName>
        <fullName evidence="2">Laminin G domain-containing protein</fullName>
    </recommendedName>
</protein>
<dbReference type="Pfam" id="PF02210">
    <property type="entry name" value="Laminin_G_2"/>
    <property type="match status" value="1"/>
</dbReference>
<dbReference type="InterPro" id="IPR001791">
    <property type="entry name" value="Laminin_G"/>
</dbReference>
<reference evidence="3" key="1">
    <citation type="submission" date="2018-11" db="EMBL/GenBank/DDBJ databases">
        <authorList>
            <consortium name="Pathogen Informatics"/>
        </authorList>
    </citation>
    <scope>NUCLEOTIDE SEQUENCE</scope>
</reference>
<comment type="caution">
    <text evidence="3">The sequence shown here is derived from an EMBL/GenBank/DDBJ whole genome shotgun (WGS) entry which is preliminary data.</text>
</comment>
<sequence>MDGDTVYLIDFEEMQHTLTTHRDDISLQFKTEMMTTPLFHAVSSVDEQFFRVELVGGRIVVRTNMNVRRQGGSSEEVFNFQSPLLSDGQWHTVNVRRRANFIYVSVDGQAGMTGEIPVKGEKPFHLATQQIYLGGPAPKNYEKPPPRASRAGFLPEGVRFTGELRNFYWNEYDFIGTEELSKSYATDLLTPRAVVPEFPQWPREPTYSLTLMPRLRYAALKTPIKMKEAGDMVLIEFKTEYDGVILHVSLMSHLRCFCSTVVFFVSPSSSYR</sequence>
<evidence type="ECO:0000259" key="2">
    <source>
        <dbReference type="PROSITE" id="PS50025"/>
    </source>
</evidence>
<dbReference type="PANTHER" id="PTHR15036">
    <property type="entry name" value="PIKACHURIN-LIKE PROTEIN"/>
    <property type="match status" value="1"/>
</dbReference>
<evidence type="ECO:0000256" key="1">
    <source>
        <dbReference type="PROSITE-ProRule" id="PRU00122"/>
    </source>
</evidence>
<dbReference type="OrthoDB" id="6079678at2759"/>
<accession>A0A448X0H6</accession>
<feature type="domain" description="Laminin G" evidence="2">
    <location>
        <begin position="1"/>
        <end position="193"/>
    </location>
</feature>
<dbReference type="Gene3D" id="2.60.120.200">
    <property type="match status" value="1"/>
</dbReference>
<keyword evidence="4" id="KW-1185">Reference proteome</keyword>
<evidence type="ECO:0000313" key="3">
    <source>
        <dbReference type="EMBL" id="VEL24951.1"/>
    </source>
</evidence>
<dbReference type="EMBL" id="CAAALY010070805">
    <property type="protein sequence ID" value="VEL24951.1"/>
    <property type="molecule type" value="Genomic_DNA"/>
</dbReference>
<organism evidence="3 4">
    <name type="scientific">Protopolystoma xenopodis</name>
    <dbReference type="NCBI Taxonomy" id="117903"/>
    <lineage>
        <taxon>Eukaryota</taxon>
        <taxon>Metazoa</taxon>
        <taxon>Spiralia</taxon>
        <taxon>Lophotrochozoa</taxon>
        <taxon>Platyhelminthes</taxon>
        <taxon>Monogenea</taxon>
        <taxon>Polyopisthocotylea</taxon>
        <taxon>Polystomatidea</taxon>
        <taxon>Polystomatidae</taxon>
        <taxon>Protopolystoma</taxon>
    </lineage>
</organism>
<dbReference type="Proteomes" id="UP000784294">
    <property type="component" value="Unassembled WGS sequence"/>
</dbReference>
<dbReference type="InterPro" id="IPR050372">
    <property type="entry name" value="Neurexin-related_CASP"/>
</dbReference>
<dbReference type="SUPFAM" id="SSF49899">
    <property type="entry name" value="Concanavalin A-like lectins/glucanases"/>
    <property type="match status" value="1"/>
</dbReference>
<name>A0A448X0H6_9PLAT</name>
<gene>
    <name evidence="3" type="ORF">PXEA_LOCUS18391</name>
</gene>
<dbReference type="PROSITE" id="PS50025">
    <property type="entry name" value="LAM_G_DOMAIN"/>
    <property type="match status" value="1"/>
</dbReference>
<comment type="caution">
    <text evidence="1">Lacks conserved residue(s) required for the propagation of feature annotation.</text>
</comment>
<dbReference type="AlphaFoldDB" id="A0A448X0H6"/>